<organism evidence="1 2">
    <name type="scientific">Fraxinus pennsylvanica</name>
    <dbReference type="NCBI Taxonomy" id="56036"/>
    <lineage>
        <taxon>Eukaryota</taxon>
        <taxon>Viridiplantae</taxon>
        <taxon>Streptophyta</taxon>
        <taxon>Embryophyta</taxon>
        <taxon>Tracheophyta</taxon>
        <taxon>Spermatophyta</taxon>
        <taxon>Magnoliopsida</taxon>
        <taxon>eudicotyledons</taxon>
        <taxon>Gunneridae</taxon>
        <taxon>Pentapetalae</taxon>
        <taxon>asterids</taxon>
        <taxon>lamiids</taxon>
        <taxon>Lamiales</taxon>
        <taxon>Oleaceae</taxon>
        <taxon>Oleeae</taxon>
        <taxon>Fraxinus</taxon>
    </lineage>
</organism>
<evidence type="ECO:0000313" key="1">
    <source>
        <dbReference type="EMBL" id="CAI9784095.1"/>
    </source>
</evidence>
<dbReference type="AlphaFoldDB" id="A0AAD2AEX9"/>
<proteinExistence type="predicted"/>
<dbReference type="EMBL" id="OU503055">
    <property type="protein sequence ID" value="CAI9784095.1"/>
    <property type="molecule type" value="Genomic_DNA"/>
</dbReference>
<accession>A0AAD2AEX9</accession>
<keyword evidence="2" id="KW-1185">Reference proteome</keyword>
<dbReference type="PANTHER" id="PTHR34947">
    <property type="entry name" value="TRANSMEMBRANE PROTEIN"/>
    <property type="match status" value="1"/>
</dbReference>
<evidence type="ECO:0000313" key="2">
    <source>
        <dbReference type="Proteomes" id="UP000834106"/>
    </source>
</evidence>
<name>A0AAD2AEX9_9LAMI</name>
<sequence length="220" mass="24870">MCVLLSKHEELTQYLRSLFIPSSGLEVFVAKTSGGSVRSSSGFDHNEFLQRKIGGCLQPTLETEERSSLLIKDDEENEELKQENKAEASKEEEEVVEECFCEEEKKLNNSVMEDLDGDGGGENCNIKDVEIENESEIGCLCVDEKKLANLVTVELECDGLDDGGGGENCNIKDENESEIGLLFEEEEEEEESMEMLSNEELNDKFEDFIRRMKEDIRMGR</sequence>
<gene>
    <name evidence="1" type="ORF">FPE_LOCUS31525</name>
</gene>
<protein>
    <submittedName>
        <fullName evidence="1">Uncharacterized protein</fullName>
    </submittedName>
</protein>
<dbReference type="Proteomes" id="UP000834106">
    <property type="component" value="Chromosome 20"/>
</dbReference>
<dbReference type="PANTHER" id="PTHR34947:SF3">
    <property type="entry name" value="TRANSMEMBRANE PROTEIN"/>
    <property type="match status" value="1"/>
</dbReference>
<reference evidence="1" key="1">
    <citation type="submission" date="2023-05" db="EMBL/GenBank/DDBJ databases">
        <authorList>
            <person name="Huff M."/>
        </authorList>
    </citation>
    <scope>NUCLEOTIDE SEQUENCE</scope>
</reference>